<name>A0ACB8YN30_9ASTR</name>
<accession>A0ACB8YN30</accession>
<dbReference type="EMBL" id="CM042044">
    <property type="protein sequence ID" value="KAI3686886.1"/>
    <property type="molecule type" value="Genomic_DNA"/>
</dbReference>
<evidence type="ECO:0000313" key="2">
    <source>
        <dbReference type="Proteomes" id="UP001056120"/>
    </source>
</evidence>
<dbReference type="Proteomes" id="UP001056120">
    <property type="component" value="Linkage Group LG27"/>
</dbReference>
<reference evidence="2" key="1">
    <citation type="journal article" date="2022" name="Mol. Ecol. Resour.">
        <title>The genomes of chicory, endive, great burdock and yacon provide insights into Asteraceae palaeo-polyploidization history and plant inulin production.</title>
        <authorList>
            <person name="Fan W."/>
            <person name="Wang S."/>
            <person name="Wang H."/>
            <person name="Wang A."/>
            <person name="Jiang F."/>
            <person name="Liu H."/>
            <person name="Zhao H."/>
            <person name="Xu D."/>
            <person name="Zhang Y."/>
        </authorList>
    </citation>
    <scope>NUCLEOTIDE SEQUENCE [LARGE SCALE GENOMIC DNA]</scope>
    <source>
        <strain evidence="2">cv. Yunnan</strain>
    </source>
</reference>
<organism evidence="1 2">
    <name type="scientific">Smallanthus sonchifolius</name>
    <dbReference type="NCBI Taxonomy" id="185202"/>
    <lineage>
        <taxon>Eukaryota</taxon>
        <taxon>Viridiplantae</taxon>
        <taxon>Streptophyta</taxon>
        <taxon>Embryophyta</taxon>
        <taxon>Tracheophyta</taxon>
        <taxon>Spermatophyta</taxon>
        <taxon>Magnoliopsida</taxon>
        <taxon>eudicotyledons</taxon>
        <taxon>Gunneridae</taxon>
        <taxon>Pentapetalae</taxon>
        <taxon>asterids</taxon>
        <taxon>campanulids</taxon>
        <taxon>Asterales</taxon>
        <taxon>Asteraceae</taxon>
        <taxon>Asteroideae</taxon>
        <taxon>Heliantheae alliance</taxon>
        <taxon>Millerieae</taxon>
        <taxon>Smallanthus</taxon>
    </lineage>
</organism>
<proteinExistence type="predicted"/>
<sequence length="99" mass="11318">MRAVCVGWRRGEDDGGFWSPMDFNRMWVWVIEEDGGGVKTPTKTHTYPNSVLGSQTFLLNFPQTKRVSLSLQTSFLLPLHNRYDHKFKLSPIPDSSSSE</sequence>
<gene>
    <name evidence="1" type="ORF">L1987_80575</name>
</gene>
<comment type="caution">
    <text evidence="1">The sequence shown here is derived from an EMBL/GenBank/DDBJ whole genome shotgun (WGS) entry which is preliminary data.</text>
</comment>
<reference evidence="1 2" key="2">
    <citation type="journal article" date="2022" name="Mol. Ecol. Resour.">
        <title>The genomes of chicory, endive, great burdock and yacon provide insights into Asteraceae paleo-polyploidization history and plant inulin production.</title>
        <authorList>
            <person name="Fan W."/>
            <person name="Wang S."/>
            <person name="Wang H."/>
            <person name="Wang A."/>
            <person name="Jiang F."/>
            <person name="Liu H."/>
            <person name="Zhao H."/>
            <person name="Xu D."/>
            <person name="Zhang Y."/>
        </authorList>
    </citation>
    <scope>NUCLEOTIDE SEQUENCE [LARGE SCALE GENOMIC DNA]</scope>
    <source>
        <strain evidence="2">cv. Yunnan</strain>
        <tissue evidence="1">Leaves</tissue>
    </source>
</reference>
<evidence type="ECO:0000313" key="1">
    <source>
        <dbReference type="EMBL" id="KAI3686886.1"/>
    </source>
</evidence>
<keyword evidence="2" id="KW-1185">Reference proteome</keyword>
<protein>
    <submittedName>
        <fullName evidence="1">Uncharacterized protein</fullName>
    </submittedName>
</protein>